<dbReference type="InterPro" id="IPR024688">
    <property type="entry name" value="Mac_dom"/>
</dbReference>
<evidence type="ECO:0000256" key="2">
    <source>
        <dbReference type="ARBA" id="ARBA00022679"/>
    </source>
</evidence>
<dbReference type="SUPFAM" id="SSF51161">
    <property type="entry name" value="Trimeric LpxA-like enzymes"/>
    <property type="match status" value="1"/>
</dbReference>
<dbReference type="CDD" id="cd03357">
    <property type="entry name" value="LbH_MAT_GAT"/>
    <property type="match status" value="1"/>
</dbReference>
<dbReference type="InterPro" id="IPR011004">
    <property type="entry name" value="Trimer_LpxA-like_sf"/>
</dbReference>
<evidence type="ECO:0000256" key="1">
    <source>
        <dbReference type="ARBA" id="ARBA00007274"/>
    </source>
</evidence>
<dbReference type="InterPro" id="IPR051159">
    <property type="entry name" value="Hexapeptide_acetyltransf"/>
</dbReference>
<dbReference type="Proteomes" id="UP000191612">
    <property type="component" value="Unassembled WGS sequence"/>
</dbReference>
<evidence type="ECO:0000313" key="4">
    <source>
        <dbReference type="EMBL" id="OQE01562.1"/>
    </source>
</evidence>
<dbReference type="AlphaFoldDB" id="A0A1V6RIC5"/>
<dbReference type="Gene3D" id="2.160.10.10">
    <property type="entry name" value="Hexapeptide repeat proteins"/>
    <property type="match status" value="1"/>
</dbReference>
<organism evidence="4 5">
    <name type="scientific">Penicillium solitum</name>
    <dbReference type="NCBI Taxonomy" id="60172"/>
    <lineage>
        <taxon>Eukaryota</taxon>
        <taxon>Fungi</taxon>
        <taxon>Dikarya</taxon>
        <taxon>Ascomycota</taxon>
        <taxon>Pezizomycotina</taxon>
        <taxon>Eurotiomycetes</taxon>
        <taxon>Eurotiomycetidae</taxon>
        <taxon>Eurotiales</taxon>
        <taxon>Aspergillaceae</taxon>
        <taxon>Penicillium</taxon>
    </lineage>
</organism>
<dbReference type="PANTHER" id="PTHR23416:SF54">
    <property type="entry name" value="ACETYLTRANSFERASE, CYSE_LACA_LPXA_NODL FAMILY (AFU_ORTHOLOGUE AFUA_2G08430)-RELATED"/>
    <property type="match status" value="1"/>
</dbReference>
<dbReference type="InterPro" id="IPR001451">
    <property type="entry name" value="Hexapep"/>
</dbReference>
<dbReference type="InterPro" id="IPR018357">
    <property type="entry name" value="Hexapep_transf_CS"/>
</dbReference>
<dbReference type="GO" id="GO:0008374">
    <property type="term" value="F:O-acyltransferase activity"/>
    <property type="evidence" value="ECO:0007669"/>
    <property type="project" value="TreeGrafter"/>
</dbReference>
<evidence type="ECO:0000313" key="5">
    <source>
        <dbReference type="Proteomes" id="UP000191612"/>
    </source>
</evidence>
<keyword evidence="2" id="KW-0808">Transferase</keyword>
<comment type="caution">
    <text evidence="4">The sequence shown here is derived from an EMBL/GenBank/DDBJ whole genome shotgun (WGS) entry which is preliminary data.</text>
</comment>
<comment type="similarity">
    <text evidence="1">Belongs to the transferase hexapeptide repeat family.</text>
</comment>
<evidence type="ECO:0000259" key="3">
    <source>
        <dbReference type="SMART" id="SM01266"/>
    </source>
</evidence>
<dbReference type="GO" id="GO:0016407">
    <property type="term" value="F:acetyltransferase activity"/>
    <property type="evidence" value="ECO:0007669"/>
    <property type="project" value="InterPro"/>
</dbReference>
<dbReference type="STRING" id="60172.A0A1V6RIC5"/>
<dbReference type="Pfam" id="PF00132">
    <property type="entry name" value="Hexapep"/>
    <property type="match status" value="1"/>
</dbReference>
<accession>A0A1V6RIC5</accession>
<protein>
    <recommendedName>
        <fullName evidence="3">Maltose/galactoside acetyltransferase domain-containing protein</fullName>
    </recommendedName>
</protein>
<keyword evidence="5" id="KW-1185">Reference proteome</keyword>
<gene>
    <name evidence="4" type="ORF">PENSOL_c004G06807</name>
</gene>
<proteinExistence type="inferred from homology"/>
<dbReference type="Pfam" id="PF12464">
    <property type="entry name" value="Mac"/>
    <property type="match status" value="1"/>
</dbReference>
<dbReference type="PROSITE" id="PS00101">
    <property type="entry name" value="HEXAPEP_TRANSFERASES"/>
    <property type="match status" value="1"/>
</dbReference>
<sequence>MAQSKEWQKMLRGELYMPWDEDLQANRTRCKQACNDFNAAGATTRRQNVELWRNIVCDTRPMPPLNPDPKEDEALFEETDPFVDGPISVDHGLNFKVGKGTFLNFNLRVLDTCLITIGERVLLGPDVSLYGATHPMDPAVRQGLKGPECGKEVHIEDDVWIGGSVIVLAGVRIGKGSTVGAGSVVTKDVPPFHFVAGNPARVIRRIETSMNPDEQQ</sequence>
<dbReference type="EMBL" id="MDYO01000004">
    <property type="protein sequence ID" value="OQE01562.1"/>
    <property type="molecule type" value="Genomic_DNA"/>
</dbReference>
<reference evidence="5" key="1">
    <citation type="journal article" date="2017" name="Nat. Microbiol.">
        <title>Global analysis of biosynthetic gene clusters reveals vast potential of secondary metabolite production in Penicillium species.</title>
        <authorList>
            <person name="Nielsen J.C."/>
            <person name="Grijseels S."/>
            <person name="Prigent S."/>
            <person name="Ji B."/>
            <person name="Dainat J."/>
            <person name="Nielsen K.F."/>
            <person name="Frisvad J.C."/>
            <person name="Workman M."/>
            <person name="Nielsen J."/>
        </authorList>
    </citation>
    <scope>NUCLEOTIDE SEQUENCE [LARGE SCALE GENOMIC DNA]</scope>
    <source>
        <strain evidence="5">IBT 29525</strain>
    </source>
</reference>
<dbReference type="SMART" id="SM01266">
    <property type="entry name" value="Mac"/>
    <property type="match status" value="1"/>
</dbReference>
<feature type="domain" description="Maltose/galactoside acetyltransferase" evidence="3">
    <location>
        <begin position="7"/>
        <end position="61"/>
    </location>
</feature>
<name>A0A1V6RIC5_9EURO</name>
<dbReference type="PANTHER" id="PTHR23416">
    <property type="entry name" value="SIALIC ACID SYNTHASE-RELATED"/>
    <property type="match status" value="1"/>
</dbReference>